<organism evidence="3 4">
    <name type="scientific">Pseudomonas kulmbachensis</name>
    <dbReference type="NCBI Taxonomy" id="3043408"/>
    <lineage>
        <taxon>Bacteria</taxon>
        <taxon>Pseudomonadati</taxon>
        <taxon>Pseudomonadota</taxon>
        <taxon>Gammaproteobacteria</taxon>
        <taxon>Pseudomonadales</taxon>
        <taxon>Pseudomonadaceae</taxon>
        <taxon>Pseudomonas</taxon>
    </lineage>
</organism>
<dbReference type="PANTHER" id="PTHR11895">
    <property type="entry name" value="TRANSAMIDASE"/>
    <property type="match status" value="1"/>
</dbReference>
<keyword evidence="4" id="KW-1185">Reference proteome</keyword>
<dbReference type="Gene3D" id="3.90.1300.10">
    <property type="entry name" value="Amidase signature (AS) domain"/>
    <property type="match status" value="1"/>
</dbReference>
<protein>
    <submittedName>
        <fullName evidence="3">Amidase</fullName>
    </submittedName>
</protein>
<dbReference type="InterPro" id="IPR000120">
    <property type="entry name" value="Amidase"/>
</dbReference>
<dbReference type="PANTHER" id="PTHR11895:SF7">
    <property type="entry name" value="GLUTAMYL-TRNA(GLN) AMIDOTRANSFERASE SUBUNIT A, MITOCHONDRIAL"/>
    <property type="match status" value="1"/>
</dbReference>
<dbReference type="EMBL" id="JBINXB010000016">
    <property type="protein sequence ID" value="MFH6566910.1"/>
    <property type="molecule type" value="Genomic_DNA"/>
</dbReference>
<evidence type="ECO:0000313" key="3">
    <source>
        <dbReference type="EMBL" id="MFH6566910.1"/>
    </source>
</evidence>
<dbReference type="RefSeq" id="WP_321834164.1">
    <property type="nucleotide sequence ID" value="NZ_JBINXA010000001.1"/>
</dbReference>
<comment type="caution">
    <text evidence="3">The sequence shown here is derived from an EMBL/GenBank/DDBJ whole genome shotgun (WGS) entry which is preliminary data.</text>
</comment>
<reference evidence="3 4" key="1">
    <citation type="submission" date="2024-10" db="EMBL/GenBank/DDBJ databases">
        <title>Aeromonas and Pseudomonas from the Cagarras Archipelago, Rio de Janeiro, Brazil.</title>
        <authorList>
            <person name="Canellas A.L.B."/>
            <person name="Laport M.S."/>
        </authorList>
    </citation>
    <scope>NUCLEOTIDE SEQUENCE [LARGE SCALE GENOMIC DNA]</scope>
    <source>
        <strain evidence="3 4">CPF-4</strain>
    </source>
</reference>
<comment type="similarity">
    <text evidence="1">Belongs to the amidase family.</text>
</comment>
<dbReference type="Pfam" id="PF01425">
    <property type="entry name" value="Amidase"/>
    <property type="match status" value="1"/>
</dbReference>
<name>A0ABW7LZ22_9PSED</name>
<dbReference type="Proteomes" id="UP001609821">
    <property type="component" value="Unassembled WGS sequence"/>
</dbReference>
<dbReference type="InterPro" id="IPR023631">
    <property type="entry name" value="Amidase_dom"/>
</dbReference>
<accession>A0ABW7LZ22</accession>
<dbReference type="InterPro" id="IPR036928">
    <property type="entry name" value="AS_sf"/>
</dbReference>
<proteinExistence type="inferred from homology"/>
<feature type="domain" description="Amidase" evidence="2">
    <location>
        <begin position="33"/>
        <end position="441"/>
    </location>
</feature>
<evidence type="ECO:0000313" key="4">
    <source>
        <dbReference type="Proteomes" id="UP001609821"/>
    </source>
</evidence>
<dbReference type="SUPFAM" id="SSF75304">
    <property type="entry name" value="Amidase signature (AS) enzymes"/>
    <property type="match status" value="1"/>
</dbReference>
<evidence type="ECO:0000259" key="2">
    <source>
        <dbReference type="Pfam" id="PF01425"/>
    </source>
</evidence>
<evidence type="ECO:0000256" key="1">
    <source>
        <dbReference type="ARBA" id="ARBA00009199"/>
    </source>
</evidence>
<sequence>MNLAKPTHAGYFFGQSVTTLAERLRAGSLTSVELTQAALDSIERLNPLLNAFVQVDAPIALAQARRADELLAQGQDLGPLQGIPVAVKDNIDTFDYVTTYGSAHFEGFKPNADALCVQRLREAGAVIVGKTLTHEFAYGPTGDRSLQGAARNPWDARCITGGSSAGSAAAVASGMVPLALGTDTGGSIRIPAALCGVVGFKPSFASVPLEGVFPLSSSLDHVGPIANSVEDARLLFEVIAGRACVSQANPRPLRVGWITTGSFGPVDAEVDRQAYQAAQQLFGDTLQETAELAPLAGGMKDTLLVLQRAEAFDVHAERMQDAPHKFEQEVRERLELSREVRGWQYIRAQAGQEQYKAAMARLFERYDFLVSPSVPVTATEVDAREVRVGEQDIDVRGAVLSYTSAWNLTGLPAISLPVGQVRGMPVGLQVIGPAGADDRLLQVLAKLFVRGQAARTNPVAV</sequence>
<gene>
    <name evidence="3" type="ORF">ACHMWK_13150</name>
</gene>